<feature type="compositionally biased region" description="Basic and acidic residues" evidence="1">
    <location>
        <begin position="777"/>
        <end position="790"/>
    </location>
</feature>
<reference evidence="4" key="1">
    <citation type="submission" date="2025-08" db="UniProtKB">
        <authorList>
            <consortium name="RefSeq"/>
        </authorList>
    </citation>
    <scope>IDENTIFICATION</scope>
    <source>
        <tissue evidence="4">Blood</tissue>
    </source>
</reference>
<evidence type="ECO:0000313" key="3">
    <source>
        <dbReference type="Proteomes" id="UP001190640"/>
    </source>
</evidence>
<name>A0AA97K8N9_EUBMA</name>
<feature type="compositionally biased region" description="Polar residues" evidence="1">
    <location>
        <begin position="180"/>
        <end position="206"/>
    </location>
</feature>
<dbReference type="InterPro" id="IPR026713">
    <property type="entry name" value="CRACD-like"/>
</dbReference>
<dbReference type="RefSeq" id="XP_054851730.1">
    <property type="nucleotide sequence ID" value="XM_054995755.1"/>
</dbReference>
<feature type="compositionally biased region" description="Low complexity" evidence="1">
    <location>
        <begin position="793"/>
        <end position="805"/>
    </location>
</feature>
<dbReference type="InterPro" id="IPR028030">
    <property type="entry name" value="DUF4592"/>
</dbReference>
<dbReference type="PANTHER" id="PTHR47743">
    <property type="entry name" value="KIAA1210 / KIAA1211 FAMILY MEMBER"/>
    <property type="match status" value="1"/>
</dbReference>
<feature type="compositionally biased region" description="Basic and acidic residues" evidence="1">
    <location>
        <begin position="880"/>
        <end position="894"/>
    </location>
</feature>
<dbReference type="GeneID" id="129340887"/>
<feature type="region of interest" description="Disordered" evidence="1">
    <location>
        <begin position="158"/>
        <end position="228"/>
    </location>
</feature>
<feature type="compositionally biased region" description="Basic and acidic residues" evidence="1">
    <location>
        <begin position="729"/>
        <end position="741"/>
    </location>
</feature>
<organism evidence="3 4">
    <name type="scientific">Eublepharis macularius</name>
    <name type="common">Leopard gecko</name>
    <name type="synonym">Cyrtodactylus macularius</name>
    <dbReference type="NCBI Taxonomy" id="481883"/>
    <lineage>
        <taxon>Eukaryota</taxon>
        <taxon>Metazoa</taxon>
        <taxon>Chordata</taxon>
        <taxon>Craniata</taxon>
        <taxon>Vertebrata</taxon>
        <taxon>Euteleostomi</taxon>
        <taxon>Lepidosauria</taxon>
        <taxon>Squamata</taxon>
        <taxon>Bifurcata</taxon>
        <taxon>Gekkota</taxon>
        <taxon>Eublepharidae</taxon>
        <taxon>Eublepharinae</taxon>
        <taxon>Eublepharis</taxon>
    </lineage>
</organism>
<feature type="compositionally biased region" description="Basic and acidic residues" evidence="1">
    <location>
        <begin position="626"/>
        <end position="649"/>
    </location>
</feature>
<feature type="domain" description="DUF4592" evidence="2">
    <location>
        <begin position="144"/>
        <end position="275"/>
    </location>
</feature>
<feature type="compositionally biased region" description="Low complexity" evidence="1">
    <location>
        <begin position="219"/>
        <end position="228"/>
    </location>
</feature>
<protein>
    <submittedName>
        <fullName evidence="4">Acrosomal protein KIAA1210 homolog isoform X1</fullName>
    </submittedName>
</protein>
<feature type="compositionally biased region" description="Polar residues" evidence="1">
    <location>
        <begin position="748"/>
        <end position="757"/>
    </location>
</feature>
<evidence type="ECO:0000259" key="2">
    <source>
        <dbReference type="Pfam" id="PF15262"/>
    </source>
</evidence>
<gene>
    <name evidence="4" type="primary">KIAA1210</name>
</gene>
<dbReference type="Proteomes" id="UP001190640">
    <property type="component" value="Chromosome 13"/>
</dbReference>
<sequence length="981" mass="106233">MAGFYSCLKSNNDCIMASGPVDVLEPLEAEETGEQFSSKKKSKFQTFKNFFAKKKKKKEPSSPGAESTLKPSQSSSDVSSTPHLDSSMLHLPTEPGSKSSMGNKALSHDSVFISESSPDTAGKTSSQENLSGKVKALQLQFQHTLQLRSPPLVIASKKTEDAGAISEDDGLPRSPPEISTLHNVLTCSTSKSSNPVQRHSSLSLGGTDSEDDQVPSEASSRPVSPLSSSVLMSPISPTCHLLSVDFNTPATPVGCLDTSAARHKIALNPRKQKAFNNRTQTLAVEKLEKEQCLLKTAAGKASHPKLLEDANHPEKAWEGSSIQNTNHLNESQINSAVPKPKTSNPLRYSWNFLPGPGGICISTSEGCVIETDFQDDNIAVPCPNVETSLTETELKMEEEGVKMSRCQAQCQTDGLKQNRKEEFEISEPLQTETETVVLCDVLLPALHSNGREKDFDSPAQRIHAQCPKHVDQKAKGFGNGSNATAQVRPDGGCSCVALGLDSQLYIPQFSPSASETPSEVGKSIVPSLEKSPSIKDDAADLESQSLADCLKPTVSPQEELAMLDISLDSTKDEKLCFPAELCCSALNNALGSQETELLKKACDSTVKDEISCRYSEVASESTPPNEDAREDPSDGMKVKEESKSSDEVVKIQLKSSSTKPVRFTIAPAWQRSLSGGSNSLDGSCPRSSPSSPVKSEFFEGIPDTATPGCTPNSLERFSGNNRNAAAMEGTKEEPQSRERPFGIKLRRTSSLLKYQTEQQHRELPKPGPPAASNISSAKDEPKLPELRKAPQDLSSSAKSLVMKSSFQEEKNASKPKSEEETAKQQTSRLPEKIPPTYLETRSSEPAWISMAKLKQRGFQDLPFSKEPKNEENALAQAEPGEEKNVGNSKLEKQPDAPSENLLKNSSTPTACARENKVQQEMPASSPTAPIRMVPQETACVEKEKRALPSLPISTCSPAEPPWLSLAKKKAKAWSEMPQMVQ</sequence>
<feature type="region of interest" description="Disordered" evidence="1">
    <location>
        <begin position="670"/>
        <end position="845"/>
    </location>
</feature>
<feature type="compositionally biased region" description="Polar residues" evidence="1">
    <location>
        <begin position="707"/>
        <end position="723"/>
    </location>
</feature>
<feature type="region of interest" description="Disordered" evidence="1">
    <location>
        <begin position="615"/>
        <end position="658"/>
    </location>
</feature>
<evidence type="ECO:0000256" key="1">
    <source>
        <dbReference type="SAM" id="MobiDB-lite"/>
    </source>
</evidence>
<dbReference type="PANTHER" id="PTHR47743:SF2">
    <property type="entry name" value="ACROSOMAL PROTEIN KIAA1210"/>
    <property type="match status" value="1"/>
</dbReference>
<proteinExistence type="predicted"/>
<feature type="compositionally biased region" description="Polar residues" evidence="1">
    <location>
        <begin position="113"/>
        <end position="129"/>
    </location>
</feature>
<feature type="compositionally biased region" description="Basic and acidic residues" evidence="1">
    <location>
        <begin position="806"/>
        <end position="822"/>
    </location>
</feature>
<feature type="region of interest" description="Disordered" evidence="1">
    <location>
        <begin position="53"/>
        <end position="129"/>
    </location>
</feature>
<dbReference type="CTD" id="57481"/>
<evidence type="ECO:0000313" key="4">
    <source>
        <dbReference type="RefSeq" id="XP_054851730.1"/>
    </source>
</evidence>
<accession>A0AA97K8N9</accession>
<dbReference type="Pfam" id="PF15262">
    <property type="entry name" value="DUF4592"/>
    <property type="match status" value="1"/>
</dbReference>
<dbReference type="KEGG" id="emc:129340887"/>
<feature type="compositionally biased region" description="Low complexity" evidence="1">
    <location>
        <begin position="672"/>
        <end position="683"/>
    </location>
</feature>
<dbReference type="AlphaFoldDB" id="A0AA97K8N9"/>
<feature type="region of interest" description="Disordered" evidence="1">
    <location>
        <begin position="858"/>
        <end position="932"/>
    </location>
</feature>
<keyword evidence="3" id="KW-1185">Reference proteome</keyword>